<dbReference type="Pfam" id="PF05724">
    <property type="entry name" value="TPMT"/>
    <property type="match status" value="1"/>
</dbReference>
<evidence type="ECO:0000256" key="5">
    <source>
        <dbReference type="ARBA" id="ARBA00022490"/>
    </source>
</evidence>
<dbReference type="Proteomes" id="UP000295212">
    <property type="component" value="Unassembled WGS sequence"/>
</dbReference>
<dbReference type="GO" id="GO:0032259">
    <property type="term" value="P:methylation"/>
    <property type="evidence" value="ECO:0007669"/>
    <property type="project" value="UniProtKB-KW"/>
</dbReference>
<dbReference type="InterPro" id="IPR029063">
    <property type="entry name" value="SAM-dependent_MTases_sf"/>
</dbReference>
<dbReference type="PROSITE" id="PS51585">
    <property type="entry name" value="SAM_MT_TPMT"/>
    <property type="match status" value="1"/>
</dbReference>
<keyword evidence="8 9" id="KW-0949">S-adenosyl-L-methionine</keyword>
<feature type="region of interest" description="Disordered" evidence="10">
    <location>
        <begin position="193"/>
        <end position="216"/>
    </location>
</feature>
<dbReference type="GO" id="GO:0005737">
    <property type="term" value="C:cytoplasm"/>
    <property type="evidence" value="ECO:0007669"/>
    <property type="project" value="UniProtKB-SubCell"/>
</dbReference>
<dbReference type="AlphaFoldDB" id="A0A4R6ZEI7"/>
<evidence type="ECO:0000256" key="1">
    <source>
        <dbReference type="ARBA" id="ARBA00000903"/>
    </source>
</evidence>
<evidence type="ECO:0000256" key="10">
    <source>
        <dbReference type="SAM" id="MobiDB-lite"/>
    </source>
</evidence>
<dbReference type="PANTHER" id="PTHR10259">
    <property type="entry name" value="THIOPURINE S-METHYLTRANSFERASE"/>
    <property type="match status" value="1"/>
</dbReference>
<comment type="catalytic activity">
    <reaction evidence="1 9">
        <text>S-adenosyl-L-methionine + a thiopurine = S-adenosyl-L-homocysteine + a thiopurine S-methylether.</text>
        <dbReference type="EC" id="2.1.1.67"/>
    </reaction>
</comment>
<feature type="binding site" evidence="9">
    <location>
        <position position="17"/>
    </location>
    <ligand>
        <name>S-adenosyl-L-methionine</name>
        <dbReference type="ChEBI" id="CHEBI:59789"/>
    </ligand>
</feature>
<dbReference type="InterPro" id="IPR025835">
    <property type="entry name" value="Thiopurine_S-MeTrfase"/>
</dbReference>
<evidence type="ECO:0000256" key="6">
    <source>
        <dbReference type="ARBA" id="ARBA00022603"/>
    </source>
</evidence>
<comment type="subcellular location">
    <subcellularLocation>
        <location evidence="2 9">Cytoplasm</location>
    </subcellularLocation>
</comment>
<dbReference type="InterPro" id="IPR008854">
    <property type="entry name" value="TPMT"/>
</dbReference>
<keyword evidence="6 9" id="KW-0489">Methyltransferase</keyword>
<evidence type="ECO:0000256" key="4">
    <source>
        <dbReference type="ARBA" id="ARBA00011905"/>
    </source>
</evidence>
<feature type="binding site" evidence="9">
    <location>
        <position position="52"/>
    </location>
    <ligand>
        <name>S-adenosyl-L-methionine</name>
        <dbReference type="ChEBI" id="CHEBI:59789"/>
    </ligand>
</feature>
<evidence type="ECO:0000256" key="7">
    <source>
        <dbReference type="ARBA" id="ARBA00022679"/>
    </source>
</evidence>
<dbReference type="HAMAP" id="MF_00812">
    <property type="entry name" value="Thiopur_methtran"/>
    <property type="match status" value="1"/>
</dbReference>
<keyword evidence="5 9" id="KW-0963">Cytoplasm</keyword>
<evidence type="ECO:0000256" key="8">
    <source>
        <dbReference type="ARBA" id="ARBA00022691"/>
    </source>
</evidence>
<dbReference type="PANTHER" id="PTHR10259:SF11">
    <property type="entry name" value="THIOPURINE S-METHYLTRANSFERASE"/>
    <property type="match status" value="1"/>
</dbReference>
<evidence type="ECO:0000256" key="2">
    <source>
        <dbReference type="ARBA" id="ARBA00004496"/>
    </source>
</evidence>
<evidence type="ECO:0000256" key="9">
    <source>
        <dbReference type="HAMAP-Rule" id="MF_00812"/>
    </source>
</evidence>
<dbReference type="SUPFAM" id="SSF53335">
    <property type="entry name" value="S-adenosyl-L-methionine-dependent methyltransferases"/>
    <property type="match status" value="1"/>
</dbReference>
<dbReference type="FunFam" id="3.40.50.150:FF:000101">
    <property type="entry name" value="Thiopurine S-methyltransferase"/>
    <property type="match status" value="1"/>
</dbReference>
<name>A0A4R6ZEI7_9GAMM</name>
<dbReference type="EMBL" id="SNZJ01000024">
    <property type="protein sequence ID" value="TDR50530.1"/>
    <property type="molecule type" value="Genomic_DNA"/>
</dbReference>
<proteinExistence type="inferred from homology"/>
<evidence type="ECO:0000256" key="3">
    <source>
        <dbReference type="ARBA" id="ARBA00008145"/>
    </source>
</evidence>
<accession>A0A4R6ZEI7</accession>
<dbReference type="Gene3D" id="3.40.50.150">
    <property type="entry name" value="Vaccinia Virus protein VP39"/>
    <property type="match status" value="1"/>
</dbReference>
<dbReference type="GO" id="GO:0008119">
    <property type="term" value="F:thiopurine S-methyltransferase activity"/>
    <property type="evidence" value="ECO:0007669"/>
    <property type="project" value="UniProtKB-UniRule"/>
</dbReference>
<protein>
    <recommendedName>
        <fullName evidence="4 9">Thiopurine S-methyltransferase</fullName>
        <ecNumber evidence="4 9">2.1.1.67</ecNumber>
    </recommendedName>
    <alternativeName>
        <fullName evidence="9">Thiopurine methyltransferase</fullName>
    </alternativeName>
</protein>
<feature type="binding site" evidence="9">
    <location>
        <position position="130"/>
    </location>
    <ligand>
        <name>S-adenosyl-L-methionine</name>
        <dbReference type="ChEBI" id="CHEBI:59789"/>
    </ligand>
</feature>
<dbReference type="PIRSF" id="PIRSF023956">
    <property type="entry name" value="Thiopurine_S-methyltransferase"/>
    <property type="match status" value="1"/>
</dbReference>
<organism evidence="11 12">
    <name type="scientific">Halomonas ventosae</name>
    <dbReference type="NCBI Taxonomy" id="229007"/>
    <lineage>
        <taxon>Bacteria</taxon>
        <taxon>Pseudomonadati</taxon>
        <taxon>Pseudomonadota</taxon>
        <taxon>Gammaproteobacteria</taxon>
        <taxon>Oceanospirillales</taxon>
        <taxon>Halomonadaceae</taxon>
        <taxon>Halomonas</taxon>
    </lineage>
</organism>
<evidence type="ECO:0000313" key="12">
    <source>
        <dbReference type="Proteomes" id="UP000295212"/>
    </source>
</evidence>
<evidence type="ECO:0000313" key="11">
    <source>
        <dbReference type="EMBL" id="TDR50530.1"/>
    </source>
</evidence>
<sequence>MPARQGGVMANEWLERWREGRIGFHRDRPHPVLVRHWPDLGVRAGTKVLVPLCGKSLDMRWLARHDHPVLGIELAGQAIEAFVAEGVGEVTRYRQAGFDICRQGSVELWCGDFFHFHIEQAAEIGAFYDRAALIALPAATRQRYAFHLAQLIPPGARGLLISLTRGPGGPPFSVSAEEVRELFEPNFRITHLGDGEPEPNGFRESAWALERRGPLT</sequence>
<feature type="binding site" evidence="9">
    <location>
        <position position="73"/>
    </location>
    <ligand>
        <name>S-adenosyl-L-methionine</name>
        <dbReference type="ChEBI" id="CHEBI:59789"/>
    </ligand>
</feature>
<keyword evidence="7 9" id="KW-0808">Transferase</keyword>
<gene>
    <name evidence="9" type="primary">tpm</name>
    <name evidence="11" type="ORF">DFP85_12442</name>
</gene>
<reference evidence="11 12" key="1">
    <citation type="submission" date="2019-03" db="EMBL/GenBank/DDBJ databases">
        <title>Genomic Encyclopedia of Type Strains, Phase III (KMG-III): the genomes of soil and plant-associated and newly described type strains.</title>
        <authorList>
            <person name="Whitman W."/>
        </authorList>
    </citation>
    <scope>NUCLEOTIDE SEQUENCE [LARGE SCALE GENOMIC DNA]</scope>
    <source>
        <strain evidence="11 12">CECT 5797</strain>
    </source>
</reference>
<dbReference type="EC" id="2.1.1.67" evidence="4 9"/>
<comment type="similarity">
    <text evidence="3 9">Belongs to the class I-like SAM-binding methyltransferase superfamily. TPMT family.</text>
</comment>
<comment type="caution">
    <text evidence="11">The sequence shown here is derived from an EMBL/GenBank/DDBJ whole genome shotgun (WGS) entry which is preliminary data.</text>
</comment>